<dbReference type="AlphaFoldDB" id="A0A4C1VFE2"/>
<protein>
    <submittedName>
        <fullName evidence="2">Uncharacterized protein</fullName>
    </submittedName>
</protein>
<feature type="region of interest" description="Disordered" evidence="1">
    <location>
        <begin position="266"/>
        <end position="286"/>
    </location>
</feature>
<accession>A0A4C1VFE2</accession>
<dbReference type="EMBL" id="BGZK01000318">
    <property type="protein sequence ID" value="GBP36385.1"/>
    <property type="molecule type" value="Genomic_DNA"/>
</dbReference>
<dbReference type="Proteomes" id="UP000299102">
    <property type="component" value="Unassembled WGS sequence"/>
</dbReference>
<sequence>MPHICCVPNYRSKRVPSSKLGSSYSHKRLCPYSNIKNQIGRTAVAYDDRTGRKVVAPLKRLYLKNGTIPCVFKSIPKYLSDPVHSRESRDQRLARLENKQLAEKCESQKSLLTMSQFRNELAFVLCNKGTTKDVKKGRPSSSILEELLTKKKRKDSSAPPPPKDLRKDGLEHWPTVHHSRSNYDKQNTSSVLSFPEGEKPSSKMGSSYSQKRFCLYSTFKNQIGRTAVAYDERTGRKVVAPLKRLYLKNGAAPCVFKSIPKYLSDPVHSRESREDQRLARLENKQS</sequence>
<gene>
    <name evidence="2" type="ORF">EVAR_87964_1</name>
</gene>
<dbReference type="OrthoDB" id="122438at2759"/>
<reference evidence="2 3" key="1">
    <citation type="journal article" date="2019" name="Commun. Biol.">
        <title>The bagworm genome reveals a unique fibroin gene that provides high tensile strength.</title>
        <authorList>
            <person name="Kono N."/>
            <person name="Nakamura H."/>
            <person name="Ohtoshi R."/>
            <person name="Tomita M."/>
            <person name="Numata K."/>
            <person name="Arakawa K."/>
        </authorList>
    </citation>
    <scope>NUCLEOTIDE SEQUENCE [LARGE SCALE GENOMIC DNA]</scope>
</reference>
<proteinExistence type="predicted"/>
<evidence type="ECO:0000256" key="1">
    <source>
        <dbReference type="SAM" id="MobiDB-lite"/>
    </source>
</evidence>
<feature type="region of interest" description="Disordered" evidence="1">
    <location>
        <begin position="148"/>
        <end position="206"/>
    </location>
</feature>
<evidence type="ECO:0000313" key="2">
    <source>
        <dbReference type="EMBL" id="GBP36385.1"/>
    </source>
</evidence>
<organism evidence="2 3">
    <name type="scientific">Eumeta variegata</name>
    <name type="common">Bagworm moth</name>
    <name type="synonym">Eumeta japonica</name>
    <dbReference type="NCBI Taxonomy" id="151549"/>
    <lineage>
        <taxon>Eukaryota</taxon>
        <taxon>Metazoa</taxon>
        <taxon>Ecdysozoa</taxon>
        <taxon>Arthropoda</taxon>
        <taxon>Hexapoda</taxon>
        <taxon>Insecta</taxon>
        <taxon>Pterygota</taxon>
        <taxon>Neoptera</taxon>
        <taxon>Endopterygota</taxon>
        <taxon>Lepidoptera</taxon>
        <taxon>Glossata</taxon>
        <taxon>Ditrysia</taxon>
        <taxon>Tineoidea</taxon>
        <taxon>Psychidae</taxon>
        <taxon>Oiketicinae</taxon>
        <taxon>Eumeta</taxon>
    </lineage>
</organism>
<evidence type="ECO:0000313" key="3">
    <source>
        <dbReference type="Proteomes" id="UP000299102"/>
    </source>
</evidence>
<comment type="caution">
    <text evidence="2">The sequence shown here is derived from an EMBL/GenBank/DDBJ whole genome shotgun (WGS) entry which is preliminary data.</text>
</comment>
<feature type="compositionally biased region" description="Basic and acidic residues" evidence="1">
    <location>
        <begin position="267"/>
        <end position="286"/>
    </location>
</feature>
<keyword evidence="3" id="KW-1185">Reference proteome</keyword>
<name>A0A4C1VFE2_EUMVA</name>